<sequence length="82" mass="9004">MERTVVTTHDTVCERIVTAVAELEDVDPVELPPLFDVVDPDALSTIFRSTTTSGPRTGQVSFPYAGYDISIEFGDETVLRIT</sequence>
<comment type="caution">
    <text evidence="2">The sequence shown here is derived from an EMBL/GenBank/DDBJ whole genome shotgun (WGS) entry which is preliminary data.</text>
</comment>
<dbReference type="OrthoDB" id="221929at2157"/>
<dbReference type="Proteomes" id="UP000318864">
    <property type="component" value="Unassembled WGS sequence"/>
</dbReference>
<evidence type="ECO:0000313" key="3">
    <source>
        <dbReference type="Proteomes" id="UP000318864"/>
    </source>
</evidence>
<name>A0A4S3TNS5_9EURY</name>
<keyword evidence="3" id="KW-1185">Reference proteome</keyword>
<feature type="domain" description="Halobacterial output" evidence="1">
    <location>
        <begin position="10"/>
        <end position="75"/>
    </location>
</feature>
<organism evidence="2 3">
    <name type="scientific">Salinadaptatus halalkaliphilus</name>
    <dbReference type="NCBI Taxonomy" id="2419781"/>
    <lineage>
        <taxon>Archaea</taxon>
        <taxon>Methanobacteriati</taxon>
        <taxon>Methanobacteriota</taxon>
        <taxon>Stenosarchaea group</taxon>
        <taxon>Halobacteria</taxon>
        <taxon>Halobacteriales</taxon>
        <taxon>Natrialbaceae</taxon>
        <taxon>Salinadaptatus</taxon>
    </lineage>
</organism>
<dbReference type="InterPro" id="IPR040624">
    <property type="entry name" value="HalOD1"/>
</dbReference>
<dbReference type="AlphaFoldDB" id="A0A4S3TNS5"/>
<proteinExistence type="predicted"/>
<evidence type="ECO:0000313" key="2">
    <source>
        <dbReference type="EMBL" id="THE65921.1"/>
    </source>
</evidence>
<gene>
    <name evidence="2" type="ORF">D8Y22_05205</name>
</gene>
<dbReference type="Pfam" id="PF18545">
    <property type="entry name" value="HalOD1"/>
    <property type="match status" value="1"/>
</dbReference>
<dbReference type="EMBL" id="RBZW01000014">
    <property type="protein sequence ID" value="THE65921.1"/>
    <property type="molecule type" value="Genomic_DNA"/>
</dbReference>
<reference evidence="2 3" key="1">
    <citation type="submission" date="2018-10" db="EMBL/GenBank/DDBJ databases">
        <title>Natronolimnobius sp. XQ-INN 246 isolated from Inner Mongolia Autonomous Region of China.</title>
        <authorList>
            <person name="Xue Q."/>
        </authorList>
    </citation>
    <scope>NUCLEOTIDE SEQUENCE [LARGE SCALE GENOMIC DNA]</scope>
    <source>
        <strain evidence="2 3">XQ-INN 246</strain>
    </source>
</reference>
<accession>A0A4S3TNS5</accession>
<dbReference type="RefSeq" id="WP_141463653.1">
    <property type="nucleotide sequence ID" value="NZ_RBZW01000014.1"/>
</dbReference>
<protein>
    <recommendedName>
        <fullName evidence="1">Halobacterial output domain-containing protein</fullName>
    </recommendedName>
</protein>
<evidence type="ECO:0000259" key="1">
    <source>
        <dbReference type="Pfam" id="PF18545"/>
    </source>
</evidence>